<dbReference type="Proteomes" id="UP000187166">
    <property type="component" value="Unassembled WGS sequence"/>
</dbReference>
<dbReference type="InterPro" id="IPR036565">
    <property type="entry name" value="Mur-like_cat_sf"/>
</dbReference>
<evidence type="ECO:0000313" key="3">
    <source>
        <dbReference type="EMBL" id="OLR65210.1"/>
    </source>
</evidence>
<evidence type="ECO:0000256" key="1">
    <source>
        <dbReference type="SAM" id="Phobius"/>
    </source>
</evidence>
<dbReference type="InterPro" id="IPR050061">
    <property type="entry name" value="MurCDEF_pg_biosynth"/>
</dbReference>
<dbReference type="GO" id="GO:0016020">
    <property type="term" value="C:membrane"/>
    <property type="evidence" value="ECO:0007669"/>
    <property type="project" value="InterPro"/>
</dbReference>
<protein>
    <submittedName>
        <fullName evidence="3">Poly-gamma-glutamate synthase PgsB</fullName>
    </submittedName>
</protein>
<organism evidence="3 4">
    <name type="scientific">Peptoniphilus porci</name>
    <dbReference type="NCBI Taxonomy" id="2652280"/>
    <lineage>
        <taxon>Bacteria</taxon>
        <taxon>Bacillati</taxon>
        <taxon>Bacillota</taxon>
        <taxon>Tissierellia</taxon>
        <taxon>Tissierellales</taxon>
        <taxon>Peptoniphilaceae</taxon>
        <taxon>Peptoniphilus</taxon>
    </lineage>
</organism>
<keyword evidence="1" id="KW-0812">Transmembrane</keyword>
<keyword evidence="1" id="KW-1133">Transmembrane helix</keyword>
<keyword evidence="4" id="KW-1185">Reference proteome</keyword>
<evidence type="ECO:0000259" key="2">
    <source>
        <dbReference type="Pfam" id="PF08245"/>
    </source>
</evidence>
<feature type="domain" description="Mur ligase central" evidence="2">
    <location>
        <begin position="36"/>
        <end position="180"/>
    </location>
</feature>
<accession>A0A1U7M0K9</accession>
<dbReference type="NCBIfam" id="TIGR04012">
    <property type="entry name" value="poly_gGlu_PgsB"/>
    <property type="match status" value="1"/>
</dbReference>
<dbReference type="STRING" id="1465756.BIV18_06625"/>
<comment type="caution">
    <text evidence="3">The sequence shown here is derived from an EMBL/GenBank/DDBJ whole genome shotgun (WGS) entry which is preliminary data.</text>
</comment>
<dbReference type="GO" id="GO:0005524">
    <property type="term" value="F:ATP binding"/>
    <property type="evidence" value="ECO:0007669"/>
    <property type="project" value="InterPro"/>
</dbReference>
<dbReference type="GO" id="GO:0016881">
    <property type="term" value="F:acid-amino acid ligase activity"/>
    <property type="evidence" value="ECO:0007669"/>
    <property type="project" value="InterPro"/>
</dbReference>
<keyword evidence="1" id="KW-0472">Membrane</keyword>
<dbReference type="InterPro" id="IPR013221">
    <property type="entry name" value="Mur_ligase_cen"/>
</dbReference>
<dbReference type="Pfam" id="PF08245">
    <property type="entry name" value="Mur_ligase_M"/>
    <property type="match status" value="1"/>
</dbReference>
<dbReference type="PANTHER" id="PTHR43445:SF1">
    <property type="entry name" value="PGA SYNTHASE CAPB"/>
    <property type="match status" value="1"/>
</dbReference>
<sequence>MEIIILILWCNIIIYLIFENYYINKISKSFKYIIYVNGTRGKSSTTRLIDSGLRSSNYKIFSKTTGTIPMYIDVNNNEIPIRRFGKANIKEQMKIMKLAYKQNADILVLECMAVDPELQFISQNKMVKSNIGVITNVRLDHTDVMGDSLTEICHSLCNTIPKNGVCFTSDEDFFDCIQKESLKLNTKTFLSVPDESTKSFTFPDNYAIALDVCSYIGVNLEDSLNGMKVYKHDPYDLSLYKLKNGGIFINGLSINDISSINITYNNLCTKYNLHQKNLILLINNRFDRGYRSMQMINFANKVKPKAVYLMGSHTYILKSKINCNFIKIINKIQDLPLEIDEDNFIYAIGNIGNNGNEIIDFIRKRGDLIAR</sequence>
<dbReference type="SUPFAM" id="SSF53623">
    <property type="entry name" value="MurD-like peptide ligases, catalytic domain"/>
    <property type="match status" value="1"/>
</dbReference>
<feature type="transmembrane region" description="Helical" evidence="1">
    <location>
        <begin position="6"/>
        <end position="23"/>
    </location>
</feature>
<proteinExistence type="predicted"/>
<dbReference type="PRINTS" id="PR01758">
    <property type="entry name" value="CAPSULEPROTB"/>
</dbReference>
<dbReference type="AlphaFoldDB" id="A0A1U7M0K9"/>
<evidence type="ECO:0000313" key="4">
    <source>
        <dbReference type="Proteomes" id="UP000187166"/>
    </source>
</evidence>
<gene>
    <name evidence="3" type="ORF">BIV18_06625</name>
</gene>
<dbReference type="EMBL" id="MJIH01000001">
    <property type="protein sequence ID" value="OLR65210.1"/>
    <property type="molecule type" value="Genomic_DNA"/>
</dbReference>
<dbReference type="InterPro" id="IPR008337">
    <property type="entry name" value="Capsule_biosynth_CapB"/>
</dbReference>
<dbReference type="Gene3D" id="3.40.1190.10">
    <property type="entry name" value="Mur-like, catalytic domain"/>
    <property type="match status" value="1"/>
</dbReference>
<reference evidence="3 4" key="1">
    <citation type="journal article" date="2016" name="Appl. Environ. Microbiol.">
        <title>Function and Phylogeny of Bacterial Butyryl Coenzyme A:Acetate Transferases and Their Diversity in the Proximal Colon of Swine.</title>
        <authorList>
            <person name="Trachsel J."/>
            <person name="Bayles D.O."/>
            <person name="Looft T."/>
            <person name="Levine U.Y."/>
            <person name="Allen H.K."/>
        </authorList>
    </citation>
    <scope>NUCLEOTIDE SEQUENCE [LARGE SCALE GENOMIC DNA]</scope>
    <source>
        <strain evidence="3 4">35-6-1</strain>
    </source>
</reference>
<dbReference type="PANTHER" id="PTHR43445">
    <property type="entry name" value="UDP-N-ACETYLMURAMATE--L-ALANINE LIGASE-RELATED"/>
    <property type="match status" value="1"/>
</dbReference>
<dbReference type="GO" id="GO:0045227">
    <property type="term" value="P:capsule polysaccharide biosynthetic process"/>
    <property type="evidence" value="ECO:0007669"/>
    <property type="project" value="InterPro"/>
</dbReference>
<name>A0A1U7M0K9_9FIRM</name>